<dbReference type="AlphaFoldDB" id="A0ABD3E153"/>
<accession>A0ABD3E153</accession>
<dbReference type="Proteomes" id="UP001632038">
    <property type="component" value="Unassembled WGS sequence"/>
</dbReference>
<sequence>MKGHSIYESIGEPVTRPTAAMNELFAANKLDLFFFFSRWWLDPADLGPGCRWWLNLADLGG</sequence>
<dbReference type="EMBL" id="JAVIJP010000011">
    <property type="protein sequence ID" value="KAL3646834.1"/>
    <property type="molecule type" value="Genomic_DNA"/>
</dbReference>
<evidence type="ECO:0000313" key="1">
    <source>
        <dbReference type="EMBL" id="KAL3646834.1"/>
    </source>
</evidence>
<organism evidence="1 2">
    <name type="scientific">Castilleja foliolosa</name>
    <dbReference type="NCBI Taxonomy" id="1961234"/>
    <lineage>
        <taxon>Eukaryota</taxon>
        <taxon>Viridiplantae</taxon>
        <taxon>Streptophyta</taxon>
        <taxon>Embryophyta</taxon>
        <taxon>Tracheophyta</taxon>
        <taxon>Spermatophyta</taxon>
        <taxon>Magnoliopsida</taxon>
        <taxon>eudicotyledons</taxon>
        <taxon>Gunneridae</taxon>
        <taxon>Pentapetalae</taxon>
        <taxon>asterids</taxon>
        <taxon>lamiids</taxon>
        <taxon>Lamiales</taxon>
        <taxon>Orobanchaceae</taxon>
        <taxon>Pedicularideae</taxon>
        <taxon>Castillejinae</taxon>
        <taxon>Castilleja</taxon>
    </lineage>
</organism>
<keyword evidence="2" id="KW-1185">Reference proteome</keyword>
<name>A0ABD3E153_9LAMI</name>
<evidence type="ECO:0000313" key="2">
    <source>
        <dbReference type="Proteomes" id="UP001632038"/>
    </source>
</evidence>
<gene>
    <name evidence="1" type="ORF">CASFOL_009378</name>
</gene>
<comment type="caution">
    <text evidence="1">The sequence shown here is derived from an EMBL/GenBank/DDBJ whole genome shotgun (WGS) entry which is preliminary data.</text>
</comment>
<reference evidence="2" key="1">
    <citation type="journal article" date="2024" name="IScience">
        <title>Strigolactones Initiate the Formation of Haustorium-like Structures in Castilleja.</title>
        <authorList>
            <person name="Buerger M."/>
            <person name="Peterson D."/>
            <person name="Chory J."/>
        </authorList>
    </citation>
    <scope>NUCLEOTIDE SEQUENCE [LARGE SCALE GENOMIC DNA]</scope>
</reference>
<proteinExistence type="predicted"/>
<protein>
    <submittedName>
        <fullName evidence="1">Uncharacterized protein</fullName>
    </submittedName>
</protein>